<reference evidence="1" key="1">
    <citation type="journal article" date="2007" name="PLoS Biol.">
        <title>Rate of evolution in brain-expressed genes in humans and other primates.</title>
        <authorList>
            <person name="Wang H.-Y."/>
            <person name="Chien H.-C."/>
            <person name="Osada N."/>
            <person name="Hashimoto K."/>
            <person name="Sugano S."/>
            <person name="Gojobori T."/>
            <person name="Chou C.-K."/>
            <person name="Tsai S.-F."/>
            <person name="Wu C.-I."/>
            <person name="Shen C.-K.J."/>
        </authorList>
    </citation>
    <scope>NUCLEOTIDE SEQUENCE</scope>
</reference>
<evidence type="ECO:0000313" key="1">
    <source>
        <dbReference type="EMBL" id="BAE91375.1"/>
    </source>
</evidence>
<proteinExistence type="evidence at transcript level"/>
<sequence length="45" mass="5329">MSNVFYCNRHCFANIAYFSGTSQSSFKKIKHFKWTEKNNCLVFNS</sequence>
<organism evidence="1">
    <name type="scientific">Macaca fascicularis</name>
    <name type="common">Crab-eating macaque</name>
    <name type="synonym">Cynomolgus monkey</name>
    <dbReference type="NCBI Taxonomy" id="9541"/>
    <lineage>
        <taxon>Eukaryota</taxon>
        <taxon>Metazoa</taxon>
        <taxon>Chordata</taxon>
        <taxon>Craniata</taxon>
        <taxon>Vertebrata</taxon>
        <taxon>Euteleostomi</taxon>
        <taxon>Mammalia</taxon>
        <taxon>Eutheria</taxon>
        <taxon>Euarchontoglires</taxon>
        <taxon>Primates</taxon>
        <taxon>Haplorrhini</taxon>
        <taxon>Catarrhini</taxon>
        <taxon>Cercopithecidae</taxon>
        <taxon>Cercopithecinae</taxon>
        <taxon>Macaca</taxon>
    </lineage>
</organism>
<protein>
    <submittedName>
        <fullName evidence="1">Macaca fascicularis brain cDNA clone: QtrA-15993, similar to human ATPase, Ca++ transporting, cardiac muscle, slow twitch 2(ATP2A2), transcript variant 2, mRNA, RefSeq: NM_001681.2</fullName>
    </submittedName>
</protein>
<dbReference type="AlphaFoldDB" id="I7GPG0"/>
<accession>I7GPG0</accession>
<name>I7GPG0_MACFA</name>
<dbReference type="EMBL" id="AB174313">
    <property type="protein sequence ID" value="BAE91375.1"/>
    <property type="molecule type" value="mRNA"/>
</dbReference>